<reference evidence="2" key="1">
    <citation type="journal article" date="2023" name="Mol. Phylogenet. Evol.">
        <title>Genome-scale phylogeny and comparative genomics of the fungal order Sordariales.</title>
        <authorList>
            <person name="Hensen N."/>
            <person name="Bonometti L."/>
            <person name="Westerberg I."/>
            <person name="Brannstrom I.O."/>
            <person name="Guillou S."/>
            <person name="Cros-Aarteil S."/>
            <person name="Calhoun S."/>
            <person name="Haridas S."/>
            <person name="Kuo A."/>
            <person name="Mondo S."/>
            <person name="Pangilinan J."/>
            <person name="Riley R."/>
            <person name="LaButti K."/>
            <person name="Andreopoulos B."/>
            <person name="Lipzen A."/>
            <person name="Chen C."/>
            <person name="Yan M."/>
            <person name="Daum C."/>
            <person name="Ng V."/>
            <person name="Clum A."/>
            <person name="Steindorff A."/>
            <person name="Ohm R.A."/>
            <person name="Martin F."/>
            <person name="Silar P."/>
            <person name="Natvig D.O."/>
            <person name="Lalanne C."/>
            <person name="Gautier V."/>
            <person name="Ament-Velasquez S.L."/>
            <person name="Kruys A."/>
            <person name="Hutchinson M.I."/>
            <person name="Powell A.J."/>
            <person name="Barry K."/>
            <person name="Miller A.N."/>
            <person name="Grigoriev I.V."/>
            <person name="Debuchy R."/>
            <person name="Gladieux P."/>
            <person name="Hiltunen Thoren M."/>
            <person name="Johannesson H."/>
        </authorList>
    </citation>
    <scope>NUCLEOTIDE SEQUENCE</scope>
    <source>
        <strain evidence="2">PSN243</strain>
    </source>
</reference>
<name>A0AAV9GF44_9PEZI</name>
<sequence>MGSGNSTPQRRNTDQDGVQSQLQYRTNRGPIPVNIVPQQVQNAPLPGPHIRRDRYPKEHRNEEGPRGNTHQNFETYTTGPGRAAPGAAGGRLHEYPIPTAGTVRPFDYDQRPARLQQVMYREALHPNERAFVARQPPLNDPGATRAIVRTVDAGDGRPEQKVVVGVVAHPHGNPQGFERAPVEPINRQGRQGAVRHQDMQNGGRQLTYPPRGVDAEWVAGVERRGR</sequence>
<organism evidence="2 3">
    <name type="scientific">Podospora aff. communis PSN243</name>
    <dbReference type="NCBI Taxonomy" id="3040156"/>
    <lineage>
        <taxon>Eukaryota</taxon>
        <taxon>Fungi</taxon>
        <taxon>Dikarya</taxon>
        <taxon>Ascomycota</taxon>
        <taxon>Pezizomycotina</taxon>
        <taxon>Sordariomycetes</taxon>
        <taxon>Sordariomycetidae</taxon>
        <taxon>Sordariales</taxon>
        <taxon>Podosporaceae</taxon>
        <taxon>Podospora</taxon>
    </lineage>
</organism>
<evidence type="ECO:0000313" key="3">
    <source>
        <dbReference type="Proteomes" id="UP001321760"/>
    </source>
</evidence>
<evidence type="ECO:0000256" key="1">
    <source>
        <dbReference type="SAM" id="MobiDB-lite"/>
    </source>
</evidence>
<comment type="caution">
    <text evidence="2">The sequence shown here is derived from an EMBL/GenBank/DDBJ whole genome shotgun (WGS) entry which is preliminary data.</text>
</comment>
<feature type="compositionally biased region" description="Basic and acidic residues" evidence="1">
    <location>
        <begin position="53"/>
        <end position="65"/>
    </location>
</feature>
<dbReference type="Proteomes" id="UP001321760">
    <property type="component" value="Unassembled WGS sequence"/>
</dbReference>
<dbReference type="AlphaFoldDB" id="A0AAV9GF44"/>
<dbReference type="EMBL" id="MU865955">
    <property type="protein sequence ID" value="KAK4446718.1"/>
    <property type="molecule type" value="Genomic_DNA"/>
</dbReference>
<gene>
    <name evidence="2" type="ORF">QBC34DRAFT_411221</name>
</gene>
<accession>A0AAV9GF44</accession>
<feature type="region of interest" description="Disordered" evidence="1">
    <location>
        <begin position="1"/>
        <end position="75"/>
    </location>
</feature>
<evidence type="ECO:0000313" key="2">
    <source>
        <dbReference type="EMBL" id="KAK4446718.1"/>
    </source>
</evidence>
<protein>
    <submittedName>
        <fullName evidence="2">Uncharacterized protein</fullName>
    </submittedName>
</protein>
<feature type="compositionally biased region" description="Polar residues" evidence="1">
    <location>
        <begin position="1"/>
        <end position="26"/>
    </location>
</feature>
<feature type="region of interest" description="Disordered" evidence="1">
    <location>
        <begin position="187"/>
        <end position="211"/>
    </location>
</feature>
<keyword evidence="3" id="KW-1185">Reference proteome</keyword>
<proteinExistence type="predicted"/>
<reference evidence="2" key="2">
    <citation type="submission" date="2023-05" db="EMBL/GenBank/DDBJ databases">
        <authorList>
            <consortium name="Lawrence Berkeley National Laboratory"/>
            <person name="Steindorff A."/>
            <person name="Hensen N."/>
            <person name="Bonometti L."/>
            <person name="Westerberg I."/>
            <person name="Brannstrom I.O."/>
            <person name="Guillou S."/>
            <person name="Cros-Aarteil S."/>
            <person name="Calhoun S."/>
            <person name="Haridas S."/>
            <person name="Kuo A."/>
            <person name="Mondo S."/>
            <person name="Pangilinan J."/>
            <person name="Riley R."/>
            <person name="Labutti K."/>
            <person name="Andreopoulos B."/>
            <person name="Lipzen A."/>
            <person name="Chen C."/>
            <person name="Yanf M."/>
            <person name="Daum C."/>
            <person name="Ng V."/>
            <person name="Clum A."/>
            <person name="Ohm R."/>
            <person name="Martin F."/>
            <person name="Silar P."/>
            <person name="Natvig D."/>
            <person name="Lalanne C."/>
            <person name="Gautier V."/>
            <person name="Ament-Velasquez S.L."/>
            <person name="Kruys A."/>
            <person name="Hutchinson M.I."/>
            <person name="Powell A.J."/>
            <person name="Barry K."/>
            <person name="Miller A.N."/>
            <person name="Grigoriev I.V."/>
            <person name="Debuchy R."/>
            <person name="Gladieux P."/>
            <person name="Thoren M.H."/>
            <person name="Johannesson H."/>
        </authorList>
    </citation>
    <scope>NUCLEOTIDE SEQUENCE</scope>
    <source>
        <strain evidence="2">PSN243</strain>
    </source>
</reference>